<dbReference type="InterPro" id="IPR009014">
    <property type="entry name" value="Transketo_C/PFOR_II"/>
</dbReference>
<dbReference type="EMBL" id="BARU01009162">
    <property type="protein sequence ID" value="GAH33428.1"/>
    <property type="molecule type" value="Genomic_DNA"/>
</dbReference>
<dbReference type="Gene3D" id="3.40.50.920">
    <property type="match status" value="1"/>
</dbReference>
<evidence type="ECO:0000313" key="1">
    <source>
        <dbReference type="EMBL" id="GAH33428.1"/>
    </source>
</evidence>
<proteinExistence type="predicted"/>
<evidence type="ECO:0008006" key="2">
    <source>
        <dbReference type="Google" id="ProtNLM"/>
    </source>
</evidence>
<comment type="caution">
    <text evidence="1">The sequence shown here is derived from an EMBL/GenBank/DDBJ whole genome shotgun (WGS) entry which is preliminary data.</text>
</comment>
<reference evidence="1" key="1">
    <citation type="journal article" date="2014" name="Front. Microbiol.">
        <title>High frequency of phylogenetically diverse reductive dehalogenase-homologous genes in deep subseafloor sedimentary metagenomes.</title>
        <authorList>
            <person name="Kawai M."/>
            <person name="Futagami T."/>
            <person name="Toyoda A."/>
            <person name="Takaki Y."/>
            <person name="Nishi S."/>
            <person name="Hori S."/>
            <person name="Arai W."/>
            <person name="Tsubouchi T."/>
            <person name="Morono Y."/>
            <person name="Uchiyama I."/>
            <person name="Ito T."/>
            <person name="Fujiyama A."/>
            <person name="Inagaki F."/>
            <person name="Takami H."/>
        </authorList>
    </citation>
    <scope>NUCLEOTIDE SEQUENCE</scope>
    <source>
        <strain evidence="1">Expedition CK06-06</strain>
    </source>
</reference>
<sequence length="164" mass="18840">VPGNRHRKAPYFTRGTGHNEMARYTEDPVDYVKLLTRLKQKFYTARKYVPSPVVDLMEGANIGIIAFGSTDPAILEARDQMVNKGIETDYLRVRAIPFSTEVSEFIERHDRNYIIEMNRDGQLHQLLTLEYPERALKLVSIAYSDGFPLTARFIENSIMEGEVI</sequence>
<organism evidence="1">
    <name type="scientific">marine sediment metagenome</name>
    <dbReference type="NCBI Taxonomy" id="412755"/>
    <lineage>
        <taxon>unclassified sequences</taxon>
        <taxon>metagenomes</taxon>
        <taxon>ecological metagenomes</taxon>
    </lineage>
</organism>
<dbReference type="SUPFAM" id="SSF52922">
    <property type="entry name" value="TK C-terminal domain-like"/>
    <property type="match status" value="1"/>
</dbReference>
<gene>
    <name evidence="1" type="ORF">S03H2_17727</name>
</gene>
<name>X1GKA3_9ZZZZ</name>
<accession>X1GKA3</accession>
<protein>
    <recommendedName>
        <fullName evidence="2">Pyruvate:ferredoxin oxidoreductase core domain-containing protein</fullName>
    </recommendedName>
</protein>
<dbReference type="AlphaFoldDB" id="X1GKA3"/>
<feature type="non-terminal residue" evidence="1">
    <location>
        <position position="1"/>
    </location>
</feature>